<evidence type="ECO:0000313" key="3">
    <source>
        <dbReference type="EMBL" id="MFE1752516.1"/>
    </source>
</evidence>
<dbReference type="Pfam" id="PF12900">
    <property type="entry name" value="Pyridox_ox_2"/>
    <property type="match status" value="1"/>
</dbReference>
<dbReference type="EMBL" id="JBHYTS010000027">
    <property type="protein sequence ID" value="MFE1752516.1"/>
    <property type="molecule type" value="Genomic_DNA"/>
</dbReference>
<sequence length="188" mass="19530">MHAQPGDRLVVGSPVTGVTRQDGGIVGLHHDDGTPPYGVRWSDTNEITLVFPGPAARVQHMSGEAPAKGPPAGAPAAAPVVPDGPTALPADHDVTDDDVFFRTAPGSATAGAVGSDAAFEVDQVDEATNRGWSVLAVGRAGPVGDPEMMLRRLQERAHSESWAGGARPPWARVTLTRLAGRRITPADR</sequence>
<evidence type="ECO:0000313" key="4">
    <source>
        <dbReference type="Proteomes" id="UP001599756"/>
    </source>
</evidence>
<dbReference type="InterPro" id="IPR024747">
    <property type="entry name" value="Pyridox_Oxase-rel"/>
</dbReference>
<dbReference type="InterPro" id="IPR015035">
    <property type="entry name" value="DUF1918"/>
</dbReference>
<dbReference type="InterPro" id="IPR012349">
    <property type="entry name" value="Split_barrel_FMN-bd"/>
</dbReference>
<name>A0ABW6H7T5_9ACTN</name>
<feature type="region of interest" description="Disordered" evidence="1">
    <location>
        <begin position="1"/>
        <end position="30"/>
    </location>
</feature>
<dbReference type="RefSeq" id="WP_381841752.1">
    <property type="nucleotide sequence ID" value="NZ_JBHYTS010000027.1"/>
</dbReference>
<reference evidence="3 4" key="1">
    <citation type="submission" date="2024-09" db="EMBL/GenBank/DDBJ databases">
        <title>The Natural Products Discovery Center: Release of the First 8490 Sequenced Strains for Exploring Actinobacteria Biosynthetic Diversity.</title>
        <authorList>
            <person name="Kalkreuter E."/>
            <person name="Kautsar S.A."/>
            <person name="Yang D."/>
            <person name="Bader C.D."/>
            <person name="Teijaro C.N."/>
            <person name="Fluegel L."/>
            <person name="Davis C.M."/>
            <person name="Simpson J.R."/>
            <person name="Lauterbach L."/>
            <person name="Steele A.D."/>
            <person name="Gui C."/>
            <person name="Meng S."/>
            <person name="Li G."/>
            <person name="Viehrig K."/>
            <person name="Ye F."/>
            <person name="Su P."/>
            <person name="Kiefer A.F."/>
            <person name="Nichols A."/>
            <person name="Cepeda A.J."/>
            <person name="Yan W."/>
            <person name="Fan B."/>
            <person name="Jiang Y."/>
            <person name="Adhikari A."/>
            <person name="Zheng C.-J."/>
            <person name="Schuster L."/>
            <person name="Cowan T.M."/>
            <person name="Smanski M.J."/>
            <person name="Chevrette M.G."/>
            <person name="De Carvalho L.P.S."/>
            <person name="Shen B."/>
        </authorList>
    </citation>
    <scope>NUCLEOTIDE SEQUENCE [LARGE SCALE GENOMIC DNA]</scope>
    <source>
        <strain evidence="3 4">NPDC059500</strain>
    </source>
</reference>
<dbReference type="SUPFAM" id="SSF50475">
    <property type="entry name" value="FMN-binding split barrel"/>
    <property type="match status" value="1"/>
</dbReference>
<proteinExistence type="predicted"/>
<evidence type="ECO:0000256" key="1">
    <source>
        <dbReference type="SAM" id="MobiDB-lite"/>
    </source>
</evidence>
<protein>
    <submittedName>
        <fullName evidence="3">DUF1918 domain-containing protein</fullName>
    </submittedName>
</protein>
<dbReference type="Pfam" id="PF08940">
    <property type="entry name" value="DUF1918"/>
    <property type="match status" value="1"/>
</dbReference>
<keyword evidence="4" id="KW-1185">Reference proteome</keyword>
<feature type="domain" description="DUF1918" evidence="2">
    <location>
        <begin position="1"/>
        <end position="58"/>
    </location>
</feature>
<dbReference type="Gene3D" id="2.30.110.10">
    <property type="entry name" value="Electron Transport, Fmn-binding Protein, Chain A"/>
    <property type="match status" value="1"/>
</dbReference>
<organism evidence="3 4">
    <name type="scientific">Streptomyces anandii</name>
    <dbReference type="NCBI Taxonomy" id="285454"/>
    <lineage>
        <taxon>Bacteria</taxon>
        <taxon>Bacillati</taxon>
        <taxon>Actinomycetota</taxon>
        <taxon>Actinomycetes</taxon>
        <taxon>Kitasatosporales</taxon>
        <taxon>Streptomycetaceae</taxon>
        <taxon>Streptomyces</taxon>
    </lineage>
</organism>
<dbReference type="Gene3D" id="2.30.30.440">
    <property type="entry name" value="Domain of unknown function DUF1918"/>
    <property type="match status" value="1"/>
</dbReference>
<evidence type="ECO:0000259" key="2">
    <source>
        <dbReference type="Pfam" id="PF08940"/>
    </source>
</evidence>
<gene>
    <name evidence="3" type="ORF">ACFW88_18560</name>
</gene>
<dbReference type="Proteomes" id="UP001599756">
    <property type="component" value="Unassembled WGS sequence"/>
</dbReference>
<comment type="caution">
    <text evidence="3">The sequence shown here is derived from an EMBL/GenBank/DDBJ whole genome shotgun (WGS) entry which is preliminary data.</text>
</comment>
<accession>A0ABW6H7T5</accession>
<dbReference type="SUPFAM" id="SSF50118">
    <property type="entry name" value="Cell growth inhibitor/plasmid maintenance toxic component"/>
    <property type="match status" value="1"/>
</dbReference>